<reference evidence="2 4" key="1">
    <citation type="journal article" date="2015" name="BMC Genomics">
        <title>Genome mining reveals unlocked bioactive potential of marine Gram-negative bacteria.</title>
        <authorList>
            <person name="Machado H."/>
            <person name="Sonnenschein E.C."/>
            <person name="Melchiorsen J."/>
            <person name="Gram L."/>
        </authorList>
    </citation>
    <scope>NUCLEOTIDE SEQUENCE [LARGE SCALE GENOMIC DNA]</scope>
    <source>
        <strain evidence="2 4">S3137</strain>
    </source>
</reference>
<dbReference type="OrthoDB" id="9134022at2"/>
<evidence type="ECO:0000259" key="1">
    <source>
        <dbReference type="Pfam" id="PF18735"/>
    </source>
</evidence>
<feature type="domain" description="RiboL-PSP-HEPN" evidence="1">
    <location>
        <begin position="19"/>
        <end position="175"/>
    </location>
</feature>
<keyword evidence="4" id="KW-1185">Reference proteome</keyword>
<dbReference type="InterPro" id="IPR041519">
    <property type="entry name" value="HEPN_RiboL-PSP"/>
</dbReference>
<comment type="caution">
    <text evidence="2">The sequence shown here is derived from an EMBL/GenBank/DDBJ whole genome shotgun (WGS) entry which is preliminary data.</text>
</comment>
<dbReference type="EMBL" id="JXXZ01000004">
    <property type="protein sequence ID" value="KJZ01175.1"/>
    <property type="molecule type" value="Genomic_DNA"/>
</dbReference>
<organism evidence="2 4">
    <name type="scientific">Pseudoalteromonas ruthenica</name>
    <dbReference type="NCBI Taxonomy" id="151081"/>
    <lineage>
        <taxon>Bacteria</taxon>
        <taxon>Pseudomonadati</taxon>
        <taxon>Pseudomonadota</taxon>
        <taxon>Gammaproteobacteria</taxon>
        <taxon>Alteromonadales</taxon>
        <taxon>Pseudoalteromonadaceae</taxon>
        <taxon>Pseudoalteromonas</taxon>
    </lineage>
</organism>
<dbReference type="GeneID" id="58227821"/>
<accession>A0A0F4Q2I3</accession>
<sequence length="177" mass="20655">MTTAYSNFKISISESLQLAECFDELNNNEIGLSCPDSLKKASLVMALTAWETYVEDVVKEKVTENFKILEGSQVHDFVNRQLDTRLKMFHNPDSKKTKQLFEEFFGFDVTDHWQWNNTLPKQAREQLNKLIKKRGDAVHRSRTCIHQPSVIKRDELHKAIRFIKELVRVTDEVVEAK</sequence>
<dbReference type="Proteomes" id="UP000305874">
    <property type="component" value="Unassembled WGS sequence"/>
</dbReference>
<dbReference type="Pfam" id="PF18735">
    <property type="entry name" value="HEPN_RiboL-PSP"/>
    <property type="match status" value="1"/>
</dbReference>
<proteinExistence type="predicted"/>
<dbReference type="Proteomes" id="UP000033664">
    <property type="component" value="Unassembled WGS sequence"/>
</dbReference>
<evidence type="ECO:0000313" key="4">
    <source>
        <dbReference type="Proteomes" id="UP000033664"/>
    </source>
</evidence>
<reference evidence="5" key="3">
    <citation type="submission" date="2019-06" db="EMBL/GenBank/DDBJ databases">
        <title>Co-occurence of chitin degradation, pigmentation and bioactivity in marine Pseudoalteromonas.</title>
        <authorList>
            <person name="Sonnenschein E.C."/>
            <person name="Bech P.K."/>
        </authorList>
    </citation>
    <scope>NUCLEOTIDE SEQUENCE [LARGE SCALE GENOMIC DNA]</scope>
    <source>
        <strain evidence="5">S2897</strain>
    </source>
</reference>
<dbReference type="PATRIC" id="fig|151081.8.peg.144"/>
<evidence type="ECO:0000313" key="3">
    <source>
        <dbReference type="EMBL" id="TMP87740.1"/>
    </source>
</evidence>
<dbReference type="RefSeq" id="WP_045978139.1">
    <property type="nucleotide sequence ID" value="NZ_JXXY01000001.1"/>
</dbReference>
<dbReference type="AlphaFoldDB" id="A0A0F4Q2I3"/>
<reference evidence="3 5" key="2">
    <citation type="submission" date="2017-12" db="EMBL/GenBank/DDBJ databases">
        <authorList>
            <person name="Paulsen S."/>
            <person name="Gram L.K."/>
        </authorList>
    </citation>
    <scope>NUCLEOTIDE SEQUENCE [LARGE SCALE GENOMIC DNA]</scope>
    <source>
        <strain evidence="3 5">S2897</strain>
    </source>
</reference>
<evidence type="ECO:0000313" key="5">
    <source>
        <dbReference type="Proteomes" id="UP000305874"/>
    </source>
</evidence>
<gene>
    <name evidence="3" type="ORF">CWC05_07780</name>
    <name evidence="2" type="ORF">TW72_04875</name>
</gene>
<evidence type="ECO:0000313" key="2">
    <source>
        <dbReference type="EMBL" id="KJZ01175.1"/>
    </source>
</evidence>
<dbReference type="EMBL" id="PNCG01000005">
    <property type="protein sequence ID" value="TMP87740.1"/>
    <property type="molecule type" value="Genomic_DNA"/>
</dbReference>
<protein>
    <recommendedName>
        <fullName evidence="1">RiboL-PSP-HEPN domain-containing protein</fullName>
    </recommendedName>
</protein>
<name>A0A0F4Q2I3_9GAMM</name>
<reference evidence="3" key="4">
    <citation type="submission" date="2019-09" db="EMBL/GenBank/DDBJ databases">
        <title>Co-occurence of chitin degradation, pigmentation and bioactivity in marine Pseudoalteromonas.</title>
        <authorList>
            <person name="Sonnenschein E.C."/>
            <person name="Bech P.K."/>
        </authorList>
    </citation>
    <scope>NUCLEOTIDE SEQUENCE</scope>
    <source>
        <strain evidence="3">S2897</strain>
    </source>
</reference>